<keyword evidence="3" id="KW-1185">Reference proteome</keyword>
<evidence type="ECO:0000313" key="3">
    <source>
        <dbReference type="Proteomes" id="UP000311382"/>
    </source>
</evidence>
<dbReference type="Proteomes" id="UP000311382">
    <property type="component" value="Unassembled WGS sequence"/>
</dbReference>
<comment type="caution">
    <text evidence="2">The sequence shown here is derived from an EMBL/GenBank/DDBJ whole genome shotgun (WGS) entry which is preliminary data.</text>
</comment>
<dbReference type="EMBL" id="SOZI01000033">
    <property type="protein sequence ID" value="TNY21999.1"/>
    <property type="molecule type" value="Genomic_DNA"/>
</dbReference>
<sequence length="506" mass="53818">MSLDTLPPEILAQVVAHLPLRPSSLRPLSSLWALAATSRHLHCALDPWVNSSLRLDSPRDARALLERAPPSTHSHVASLHLGSSFLLDTLLDALSNLIHLRCDSLECDPSALLDSLVSSGASSRLERLDLAFAPSSTRTTAQRSTPLDLEQAPSPALRPPVRGPSRSSSLSHAPPEPSLGTDRPSLPLPLLPRCSCTRAWTRTCLALCTELRVLKLRGLVPDKGDERTASACCCPGDGRLSSSIGITSALKDGTAQTSLQELVLDEVDIGDRMLDEVLAAARGSLETLRLRNCRALTSESLIDAVTRHGSRIRHFELAVAASTSPAFASPSSLTHIIDALLPSLPHLTTLTLSSPASLALISPNGLSSLLALHNPHLRALELRGPYAARDALPLLQPQPRPGACAALRVLALHRPASASASAPASAACAGGRGGAVDEEEQDDAAAVEDLWRAALERDVRLEGRAFDRARGRLEWALEGVAVELARGETARAGEEGTRRRKRPSLV</sequence>
<dbReference type="AlphaFoldDB" id="A0A5C5G0K9"/>
<feature type="compositionally biased region" description="Polar residues" evidence="1">
    <location>
        <begin position="135"/>
        <end position="145"/>
    </location>
</feature>
<feature type="region of interest" description="Disordered" evidence="1">
    <location>
        <begin position="135"/>
        <end position="184"/>
    </location>
</feature>
<feature type="compositionally biased region" description="Low complexity" evidence="1">
    <location>
        <begin position="163"/>
        <end position="173"/>
    </location>
</feature>
<dbReference type="InterPro" id="IPR032675">
    <property type="entry name" value="LRR_dom_sf"/>
</dbReference>
<evidence type="ECO:0008006" key="4">
    <source>
        <dbReference type="Google" id="ProtNLM"/>
    </source>
</evidence>
<proteinExistence type="predicted"/>
<evidence type="ECO:0000313" key="2">
    <source>
        <dbReference type="EMBL" id="TNY21999.1"/>
    </source>
</evidence>
<dbReference type="OrthoDB" id="2525740at2759"/>
<name>A0A5C5G0K9_9BASI</name>
<gene>
    <name evidence="2" type="ORF">DMC30DRAFT_393607</name>
</gene>
<organism evidence="2 3">
    <name type="scientific">Rhodotorula diobovata</name>
    <dbReference type="NCBI Taxonomy" id="5288"/>
    <lineage>
        <taxon>Eukaryota</taxon>
        <taxon>Fungi</taxon>
        <taxon>Dikarya</taxon>
        <taxon>Basidiomycota</taxon>
        <taxon>Pucciniomycotina</taxon>
        <taxon>Microbotryomycetes</taxon>
        <taxon>Sporidiobolales</taxon>
        <taxon>Sporidiobolaceae</taxon>
        <taxon>Rhodotorula</taxon>
    </lineage>
</organism>
<reference evidence="2 3" key="1">
    <citation type="submission" date="2019-03" db="EMBL/GenBank/DDBJ databases">
        <title>Rhodosporidium diobovatum UCD-FST 08-225 genome sequencing, assembly, and annotation.</title>
        <authorList>
            <person name="Fakankun I.U."/>
            <person name="Fristensky B."/>
            <person name="Levin D.B."/>
        </authorList>
    </citation>
    <scope>NUCLEOTIDE SEQUENCE [LARGE SCALE GENOMIC DNA]</scope>
    <source>
        <strain evidence="2 3">UCD-FST 08-225</strain>
    </source>
</reference>
<evidence type="ECO:0000256" key="1">
    <source>
        <dbReference type="SAM" id="MobiDB-lite"/>
    </source>
</evidence>
<protein>
    <recommendedName>
        <fullName evidence="4">F-box domain-containing protein</fullName>
    </recommendedName>
</protein>
<accession>A0A5C5G0K9</accession>
<dbReference type="Gene3D" id="3.80.10.10">
    <property type="entry name" value="Ribonuclease Inhibitor"/>
    <property type="match status" value="1"/>
</dbReference>
<dbReference type="SUPFAM" id="SSF52047">
    <property type="entry name" value="RNI-like"/>
    <property type="match status" value="1"/>
</dbReference>
<feature type="region of interest" description="Disordered" evidence="1">
    <location>
        <begin position="486"/>
        <end position="506"/>
    </location>
</feature>
<feature type="region of interest" description="Disordered" evidence="1">
    <location>
        <begin position="422"/>
        <end position="442"/>
    </location>
</feature>
<feature type="compositionally biased region" description="Basic and acidic residues" evidence="1">
    <location>
        <begin position="486"/>
        <end position="497"/>
    </location>
</feature>